<gene>
    <name evidence="1" type="ORF">EJ04DRAFT_171859</name>
</gene>
<comment type="caution">
    <text evidence="1">The sequence shown here is derived from an EMBL/GenBank/DDBJ whole genome shotgun (WGS) entry which is preliminary data.</text>
</comment>
<accession>A0A9P4QKV1</accession>
<dbReference type="EMBL" id="ML996397">
    <property type="protein sequence ID" value="KAF2726741.1"/>
    <property type="molecule type" value="Genomic_DNA"/>
</dbReference>
<protein>
    <submittedName>
        <fullName evidence="1">Uncharacterized protein</fullName>
    </submittedName>
</protein>
<evidence type="ECO:0000313" key="2">
    <source>
        <dbReference type="Proteomes" id="UP000799444"/>
    </source>
</evidence>
<dbReference type="Proteomes" id="UP000799444">
    <property type="component" value="Unassembled WGS sequence"/>
</dbReference>
<dbReference type="AlphaFoldDB" id="A0A9P4QKV1"/>
<reference evidence="1" key="1">
    <citation type="journal article" date="2020" name="Stud. Mycol.">
        <title>101 Dothideomycetes genomes: a test case for predicting lifestyles and emergence of pathogens.</title>
        <authorList>
            <person name="Haridas S."/>
            <person name="Albert R."/>
            <person name="Binder M."/>
            <person name="Bloem J."/>
            <person name="Labutti K."/>
            <person name="Salamov A."/>
            <person name="Andreopoulos B."/>
            <person name="Baker S."/>
            <person name="Barry K."/>
            <person name="Bills G."/>
            <person name="Bluhm B."/>
            <person name="Cannon C."/>
            <person name="Castanera R."/>
            <person name="Culley D."/>
            <person name="Daum C."/>
            <person name="Ezra D."/>
            <person name="Gonzalez J."/>
            <person name="Henrissat B."/>
            <person name="Kuo A."/>
            <person name="Liang C."/>
            <person name="Lipzen A."/>
            <person name="Lutzoni F."/>
            <person name="Magnuson J."/>
            <person name="Mondo S."/>
            <person name="Nolan M."/>
            <person name="Ohm R."/>
            <person name="Pangilinan J."/>
            <person name="Park H.-J."/>
            <person name="Ramirez L."/>
            <person name="Alfaro M."/>
            <person name="Sun H."/>
            <person name="Tritt A."/>
            <person name="Yoshinaga Y."/>
            <person name="Zwiers L.-H."/>
            <person name="Turgeon B."/>
            <person name="Goodwin S."/>
            <person name="Spatafora J."/>
            <person name="Crous P."/>
            <person name="Grigoriev I."/>
        </authorList>
    </citation>
    <scope>NUCLEOTIDE SEQUENCE</scope>
    <source>
        <strain evidence="1">CBS 125425</strain>
    </source>
</reference>
<evidence type="ECO:0000313" key="1">
    <source>
        <dbReference type="EMBL" id="KAF2726741.1"/>
    </source>
</evidence>
<keyword evidence="2" id="KW-1185">Reference proteome</keyword>
<name>A0A9P4QKV1_9PLEO</name>
<organism evidence="1 2">
    <name type="scientific">Polyplosphaeria fusca</name>
    <dbReference type="NCBI Taxonomy" id="682080"/>
    <lineage>
        <taxon>Eukaryota</taxon>
        <taxon>Fungi</taxon>
        <taxon>Dikarya</taxon>
        <taxon>Ascomycota</taxon>
        <taxon>Pezizomycotina</taxon>
        <taxon>Dothideomycetes</taxon>
        <taxon>Pleosporomycetidae</taxon>
        <taxon>Pleosporales</taxon>
        <taxon>Tetraplosphaeriaceae</taxon>
        <taxon>Polyplosphaeria</taxon>
    </lineage>
</organism>
<sequence length="87" mass="9893">MSFVPINHSFTKKPKLRTWGHIYLVLVTRGTNPEAVKRAVSTMRPLHSIDKRIQLIVLTDEGAKPDKTTLKVDVQFVPTSFHPRTAK</sequence>
<proteinExistence type="predicted"/>